<dbReference type="PANTHER" id="PTHR15312:SF1">
    <property type="entry name" value="PROTEIN TYROSINE PHOSPHATASE RECEPTOR TYPE C-ASSOCIATED PROTEIN"/>
    <property type="match status" value="1"/>
</dbReference>
<keyword evidence="4" id="KW-1185">Reference proteome</keyword>
<comment type="caution">
    <text evidence="3">The sequence shown here is derived from an EMBL/GenBank/DDBJ whole genome shotgun (WGS) entry which is preliminary data.</text>
</comment>
<evidence type="ECO:0008006" key="5">
    <source>
        <dbReference type="Google" id="ProtNLM"/>
    </source>
</evidence>
<evidence type="ECO:0000313" key="4">
    <source>
        <dbReference type="Proteomes" id="UP000827986"/>
    </source>
</evidence>
<feature type="region of interest" description="Disordered" evidence="1">
    <location>
        <begin position="184"/>
        <end position="261"/>
    </location>
</feature>
<keyword evidence="2" id="KW-0472">Membrane</keyword>
<name>A0A9D3X360_9SAUR</name>
<feature type="compositionally biased region" description="Acidic residues" evidence="1">
    <location>
        <begin position="193"/>
        <end position="215"/>
    </location>
</feature>
<dbReference type="InterPro" id="IPR016553">
    <property type="entry name" value="PTPRCAP"/>
</dbReference>
<evidence type="ECO:0000256" key="2">
    <source>
        <dbReference type="SAM" id="Phobius"/>
    </source>
</evidence>
<organism evidence="3 4">
    <name type="scientific">Mauremys mutica</name>
    <name type="common">yellowpond turtle</name>
    <dbReference type="NCBI Taxonomy" id="74926"/>
    <lineage>
        <taxon>Eukaryota</taxon>
        <taxon>Metazoa</taxon>
        <taxon>Chordata</taxon>
        <taxon>Craniata</taxon>
        <taxon>Vertebrata</taxon>
        <taxon>Euteleostomi</taxon>
        <taxon>Archelosauria</taxon>
        <taxon>Testudinata</taxon>
        <taxon>Testudines</taxon>
        <taxon>Cryptodira</taxon>
        <taxon>Durocryptodira</taxon>
        <taxon>Testudinoidea</taxon>
        <taxon>Geoemydidae</taxon>
        <taxon>Geoemydinae</taxon>
        <taxon>Mauremys</taxon>
    </lineage>
</organism>
<feature type="compositionally biased region" description="Low complexity" evidence="1">
    <location>
        <begin position="251"/>
        <end position="260"/>
    </location>
</feature>
<evidence type="ECO:0000313" key="3">
    <source>
        <dbReference type="EMBL" id="KAH1171865.1"/>
    </source>
</evidence>
<dbReference type="EMBL" id="JAHDVG010000483">
    <property type="protein sequence ID" value="KAH1171865.1"/>
    <property type="molecule type" value="Genomic_DNA"/>
</dbReference>
<proteinExistence type="predicted"/>
<protein>
    <recommendedName>
        <fullName evidence="5">Protein tyrosine phosphatase receptor type C-associated protein</fullName>
    </recommendedName>
</protein>
<evidence type="ECO:0000256" key="1">
    <source>
        <dbReference type="SAM" id="MobiDB-lite"/>
    </source>
</evidence>
<dbReference type="AlphaFoldDB" id="A0A9D3X360"/>
<keyword evidence="2" id="KW-0812">Transmembrane</keyword>
<gene>
    <name evidence="3" type="ORF">KIL84_007483</name>
</gene>
<dbReference type="PANTHER" id="PTHR15312">
    <property type="entry name" value="PROTEIN TYROSINE PHOSPHATASE RECEPTOR TYPE C-ASSOCIATED PROTEIN"/>
    <property type="match status" value="1"/>
</dbReference>
<feature type="transmembrane region" description="Helical" evidence="2">
    <location>
        <begin position="96"/>
        <end position="114"/>
    </location>
</feature>
<feature type="transmembrane region" description="Helical" evidence="2">
    <location>
        <begin position="126"/>
        <end position="146"/>
    </location>
</feature>
<sequence length="287" mass="30568">MQIRAAQPLAAVAAAPQRSGLDGLAGNARPRLRASAAPRQLHSPPPCQELPAAITSQCPNSALDPALAQTCRGWSTPSLAPTQTQTFRSQHSAIRAPWGLLSAGLALLVLPGPALGSDSNPDSNSVAVVFLVFLLLLLLLVLALAWRKLSHDSDGRYHPRHLCQPYHLLAALARRWRELRGQVPPERHWQGKEDDEEEDDEEEDEETIQRDEEEGGGGQEQQSEEEGTAVPEGTPPHDAPEGALEEGGEAEGASAGGLLSDLHSFSGTAAWEDSAAEGGSRQHVTAL</sequence>
<dbReference type="Pfam" id="PF15713">
    <property type="entry name" value="PTPRCAP"/>
    <property type="match status" value="1"/>
</dbReference>
<reference evidence="3" key="1">
    <citation type="submission" date="2021-09" db="EMBL/GenBank/DDBJ databases">
        <title>The genome of Mauremys mutica provides insights into the evolution of semi-aquatic lifestyle.</title>
        <authorList>
            <person name="Gong S."/>
            <person name="Gao Y."/>
        </authorList>
    </citation>
    <scope>NUCLEOTIDE SEQUENCE</scope>
    <source>
        <strain evidence="3">MM-2020</strain>
        <tissue evidence="3">Muscle</tissue>
    </source>
</reference>
<accession>A0A9D3X360</accession>
<dbReference type="Proteomes" id="UP000827986">
    <property type="component" value="Unassembled WGS sequence"/>
</dbReference>
<keyword evidence="2" id="KW-1133">Transmembrane helix</keyword>